<keyword evidence="3" id="KW-1185">Reference proteome</keyword>
<proteinExistence type="predicted"/>
<organism evidence="2 3">
    <name type="scientific">Nothoprocta perdicaria</name>
    <name type="common">Chilean tinamou</name>
    <name type="synonym">Crypturus perdicarius</name>
    <dbReference type="NCBI Taxonomy" id="30464"/>
    <lineage>
        <taxon>Eukaryota</taxon>
        <taxon>Metazoa</taxon>
        <taxon>Chordata</taxon>
        <taxon>Craniata</taxon>
        <taxon>Vertebrata</taxon>
        <taxon>Euteleostomi</taxon>
        <taxon>Archelosauria</taxon>
        <taxon>Archosauria</taxon>
        <taxon>Dinosauria</taxon>
        <taxon>Saurischia</taxon>
        <taxon>Theropoda</taxon>
        <taxon>Coelurosauria</taxon>
        <taxon>Aves</taxon>
        <taxon>Palaeognathae</taxon>
        <taxon>Tinamiformes</taxon>
        <taxon>Tinamidae</taxon>
        <taxon>Nothoprocta</taxon>
    </lineage>
</organism>
<feature type="compositionally biased region" description="Low complexity" evidence="1">
    <location>
        <begin position="1"/>
        <end position="29"/>
    </location>
</feature>
<dbReference type="Ensembl" id="ENSNPET00000013258.1">
    <property type="protein sequence ID" value="ENSNPEP00000012938.1"/>
    <property type="gene ID" value="ENSNPEG00000009665.1"/>
</dbReference>
<dbReference type="AlphaFoldDB" id="A0A8C6ZB44"/>
<reference evidence="2" key="2">
    <citation type="submission" date="2025-09" db="UniProtKB">
        <authorList>
            <consortium name="Ensembl"/>
        </authorList>
    </citation>
    <scope>IDENTIFICATION</scope>
</reference>
<feature type="region of interest" description="Disordered" evidence="1">
    <location>
        <begin position="1"/>
        <end position="42"/>
    </location>
</feature>
<dbReference type="GO" id="GO:0005739">
    <property type="term" value="C:mitochondrion"/>
    <property type="evidence" value="ECO:0007669"/>
    <property type="project" value="TreeGrafter"/>
</dbReference>
<reference evidence="2" key="1">
    <citation type="submission" date="2025-08" db="UniProtKB">
        <authorList>
            <consortium name="Ensembl"/>
        </authorList>
    </citation>
    <scope>IDENTIFICATION</scope>
</reference>
<accession>A0A8C6ZB44</accession>
<dbReference type="Proteomes" id="UP000694420">
    <property type="component" value="Unplaced"/>
</dbReference>
<dbReference type="PANTHER" id="PTHR13523">
    <property type="entry name" value="COILED-COIL-HELIX-COILED-COIL-HELIX DOMAIN CONTAINING 2/NUR77"/>
    <property type="match status" value="1"/>
</dbReference>
<evidence type="ECO:0000313" key="2">
    <source>
        <dbReference type="Ensembl" id="ENSNPEP00000012938.1"/>
    </source>
</evidence>
<name>A0A8C6ZB44_NOTPE</name>
<evidence type="ECO:0000313" key="3">
    <source>
        <dbReference type="Proteomes" id="UP000694420"/>
    </source>
</evidence>
<dbReference type="GO" id="GO:0007005">
    <property type="term" value="P:mitochondrion organization"/>
    <property type="evidence" value="ECO:0007669"/>
    <property type="project" value="InterPro"/>
</dbReference>
<dbReference type="PANTHER" id="PTHR13523:SF4">
    <property type="entry name" value="COILED-COIL-HELIX-COILED-COIL-HELIX DOMAIN-CONTAINING PROTEIN 10, MITOCHONDRIAL"/>
    <property type="match status" value="1"/>
</dbReference>
<protein>
    <recommendedName>
        <fullName evidence="4">CHCH domain-containing protein</fullName>
    </recommendedName>
</protein>
<evidence type="ECO:0000256" key="1">
    <source>
        <dbReference type="SAM" id="MobiDB-lite"/>
    </source>
</evidence>
<dbReference type="InterPro" id="IPR055304">
    <property type="entry name" value="CHCHD2/10-like"/>
</dbReference>
<sequence length="90" mass="9121">GPGSGSRAAGLSARALPAHAAGPAASPGPCLRDPARCNSPPPPAGPCRYELRRFLECAGTQSDLALCEGFNEALKQCKLSHGDSLPLALV</sequence>
<evidence type="ECO:0008006" key="4">
    <source>
        <dbReference type="Google" id="ProtNLM"/>
    </source>
</evidence>
<dbReference type="GO" id="GO:0005634">
    <property type="term" value="C:nucleus"/>
    <property type="evidence" value="ECO:0007669"/>
    <property type="project" value="TreeGrafter"/>
</dbReference>